<keyword evidence="2" id="KW-0808">Transferase</keyword>
<evidence type="ECO:0000313" key="3">
    <source>
        <dbReference type="Proteomes" id="UP000239480"/>
    </source>
</evidence>
<reference evidence="2 3" key="1">
    <citation type="submission" date="2018-03" db="EMBL/GenBank/DDBJ databases">
        <title>Genomic Encyclopedia of Archaeal and Bacterial Type Strains, Phase II (KMG-II): from individual species to whole genera.</title>
        <authorList>
            <person name="Goeker M."/>
        </authorList>
    </citation>
    <scope>NUCLEOTIDE SEQUENCE [LARGE SCALE GENOMIC DNA]</scope>
    <source>
        <strain evidence="2 3">DSM 29328</strain>
    </source>
</reference>
<name>A0A2T0RVW9_9RHOB</name>
<accession>A0A2T0RVW9</accession>
<dbReference type="InterPro" id="IPR027417">
    <property type="entry name" value="P-loop_NTPase"/>
</dbReference>
<evidence type="ECO:0000256" key="1">
    <source>
        <dbReference type="SAM" id="MobiDB-lite"/>
    </source>
</evidence>
<dbReference type="EMBL" id="PVTD01000002">
    <property type="protein sequence ID" value="PRY25203.1"/>
    <property type="molecule type" value="Genomic_DNA"/>
</dbReference>
<dbReference type="Proteomes" id="UP000239480">
    <property type="component" value="Unassembled WGS sequence"/>
</dbReference>
<dbReference type="Gene3D" id="3.40.50.300">
    <property type="entry name" value="P-loop containing nucleotide triphosphate hydrolases"/>
    <property type="match status" value="1"/>
</dbReference>
<proteinExistence type="predicted"/>
<protein>
    <submittedName>
        <fullName evidence="2">Thymidylate kinase</fullName>
    </submittedName>
</protein>
<organism evidence="2 3">
    <name type="scientific">Aliiruegeria haliotis</name>
    <dbReference type="NCBI Taxonomy" id="1280846"/>
    <lineage>
        <taxon>Bacteria</taxon>
        <taxon>Pseudomonadati</taxon>
        <taxon>Pseudomonadota</taxon>
        <taxon>Alphaproteobacteria</taxon>
        <taxon>Rhodobacterales</taxon>
        <taxon>Roseobacteraceae</taxon>
        <taxon>Aliiruegeria</taxon>
    </lineage>
</organism>
<dbReference type="RefSeq" id="WP_106204125.1">
    <property type="nucleotide sequence ID" value="NZ_PVTD01000002.1"/>
</dbReference>
<dbReference type="GO" id="GO:0016301">
    <property type="term" value="F:kinase activity"/>
    <property type="evidence" value="ECO:0007669"/>
    <property type="project" value="UniProtKB-KW"/>
</dbReference>
<gene>
    <name evidence="2" type="ORF">CLV78_102380</name>
</gene>
<comment type="caution">
    <text evidence="2">The sequence shown here is derived from an EMBL/GenBank/DDBJ whole genome shotgun (WGS) entry which is preliminary data.</text>
</comment>
<sequence>MNKIDESPMAEVSQPESGSKHDPTRALIAALNRRQVRYCHWKSNIRLPETMSGDEDLDVLVSRLDAEPFLAALSEVGFKLADSRYGAGHPGVIHAFRPDATCSKLLHVHAYFQVISGDSLVKSFRLPFEDLLLDGDHVDHGLPVPARDAELVTFLLRIVLKHTSLAECLLVNRHYDAVPDELSWLLDQCDEDAGRALWIARVPGTTDAEFDDILEAVADPSAVLRRIRLGLRLSWRLRDWRRLGPISGFASRMWRLGLLVVCRIRRRRPRRLIAGGAIVALVGPKASGKSTLGKALASRIGKQIDLRRIHVGKPPATLLSAPFRLLLPLLRRVMSAERSSEYQRPERRAEQRYSLAYVARMTLLAYDRRALLLRSRRAASSGAIIVADRYPSTGTGVIDSSQFSEAAVEACESKLKRFLMHHERKLYADLPAPDLVIRLNAPIETTIHRDATRDKADAPDPDSLRRRREIETVAEFPGTPVLEISTDCPLEQSAAGVVRGVWKHL</sequence>
<keyword evidence="2" id="KW-0418">Kinase</keyword>
<feature type="region of interest" description="Disordered" evidence="1">
    <location>
        <begin position="1"/>
        <end position="23"/>
    </location>
</feature>
<dbReference type="OrthoDB" id="6853346at2"/>
<evidence type="ECO:0000313" key="2">
    <source>
        <dbReference type="EMBL" id="PRY25203.1"/>
    </source>
</evidence>
<dbReference type="SUPFAM" id="SSF52540">
    <property type="entry name" value="P-loop containing nucleoside triphosphate hydrolases"/>
    <property type="match status" value="1"/>
</dbReference>
<dbReference type="AlphaFoldDB" id="A0A2T0RVW9"/>
<keyword evidence="3" id="KW-1185">Reference proteome</keyword>